<keyword evidence="4" id="KW-1185">Reference proteome</keyword>
<feature type="domain" description="NadR/Ttd14 AAA" evidence="2">
    <location>
        <begin position="133"/>
        <end position="294"/>
    </location>
</feature>
<protein>
    <recommendedName>
        <fullName evidence="2">NadR/Ttd14 AAA domain-containing protein</fullName>
    </recommendedName>
</protein>
<dbReference type="InterPro" id="IPR038727">
    <property type="entry name" value="NadR/Ttd14_AAA_dom"/>
</dbReference>
<dbReference type="Pfam" id="PF13521">
    <property type="entry name" value="AAA_28"/>
    <property type="match status" value="1"/>
</dbReference>
<feature type="region of interest" description="Disordered" evidence="1">
    <location>
        <begin position="1"/>
        <end position="62"/>
    </location>
</feature>
<dbReference type="PANTHER" id="PTHR34932">
    <property type="entry name" value="TRPL TRANSLOCATION DEFECT PROTEIN 14"/>
    <property type="match status" value="1"/>
</dbReference>
<reference evidence="3 4" key="1">
    <citation type="submission" date="2024-10" db="EMBL/GenBank/DDBJ databases">
        <title>Updated reference genomes for cyclostephanoid diatoms.</title>
        <authorList>
            <person name="Roberts W.R."/>
            <person name="Alverson A.J."/>
        </authorList>
    </citation>
    <scope>NUCLEOTIDE SEQUENCE [LARGE SCALE GENOMIC DNA]</scope>
    <source>
        <strain evidence="3 4">AJA228-03</strain>
    </source>
</reference>
<evidence type="ECO:0000313" key="3">
    <source>
        <dbReference type="EMBL" id="KAL3823784.1"/>
    </source>
</evidence>
<organism evidence="3 4">
    <name type="scientific">Cyclostephanos tholiformis</name>
    <dbReference type="NCBI Taxonomy" id="382380"/>
    <lineage>
        <taxon>Eukaryota</taxon>
        <taxon>Sar</taxon>
        <taxon>Stramenopiles</taxon>
        <taxon>Ochrophyta</taxon>
        <taxon>Bacillariophyta</taxon>
        <taxon>Coscinodiscophyceae</taxon>
        <taxon>Thalassiosirophycidae</taxon>
        <taxon>Stephanodiscales</taxon>
        <taxon>Stephanodiscaceae</taxon>
        <taxon>Cyclostephanos</taxon>
    </lineage>
</organism>
<dbReference type="Gene3D" id="2.40.320.10">
    <property type="entry name" value="Hypothetical Protein Pfu-838710-001"/>
    <property type="match status" value="1"/>
</dbReference>
<dbReference type="InterPro" id="IPR053227">
    <property type="entry name" value="TRPL-trafficking_regulator"/>
</dbReference>
<name>A0ABD3SGY7_9STRA</name>
<proteinExistence type="predicted"/>
<sequence length="494" mass="55789">MKEMGDEYEIPTKMEQGGSTASCRPPLVPPRSPSRRTSTPSPFASTELSTRRLRSNSGGPMPHEEYLRNLTPAEMNSIAPPAPIYKIVLTGGPCGGKTTALARCLLYTAGGVGPDRHRPKSLVDAHLSPYLRERGFEVITCPESFSLLVTNGMSFDYLGAVEGMSDIVQDTVMDMQIGLEDGFERVLRARGRPSVLLCDRGLMDGSAYMSTESWSRLLDKRDVRCVSELREGRYNAVFHLVTAAEGAEQFYTLENNAARTETPDEARRVDHMTRNAWVGHPNLVIFDNSTNFESKMQRVVEETAKLVGLPTRMQKVTTRFLLVREPDQSAFPEDVTCHLFDVEKVYLYEEKRSLENISEEYSFIRKRSNINTEGNIEGSVYGWTAVQKTRDGQVIETKRIITKREYNSLFNNRDKSRHVVRQKRISFLWNIQSFTIHVYLAPVSDICILHAQVRSSPDGTGEKVDIPPFLEVEKELSASEEDERYGAYHISLKV</sequence>
<evidence type="ECO:0000313" key="4">
    <source>
        <dbReference type="Proteomes" id="UP001530377"/>
    </source>
</evidence>
<comment type="caution">
    <text evidence="3">The sequence shown here is derived from an EMBL/GenBank/DDBJ whole genome shotgun (WGS) entry which is preliminary data.</text>
</comment>
<dbReference type="EMBL" id="JALLPB020000029">
    <property type="protein sequence ID" value="KAL3823784.1"/>
    <property type="molecule type" value="Genomic_DNA"/>
</dbReference>
<dbReference type="AlphaFoldDB" id="A0ABD3SGY7"/>
<accession>A0ABD3SGY7</accession>
<dbReference type="PANTHER" id="PTHR34932:SF1">
    <property type="entry name" value="TRPL TRANSLOCATION DEFECT PROTEIN 14"/>
    <property type="match status" value="1"/>
</dbReference>
<gene>
    <name evidence="3" type="ORF">ACHAXA_011571</name>
</gene>
<evidence type="ECO:0000256" key="1">
    <source>
        <dbReference type="SAM" id="MobiDB-lite"/>
    </source>
</evidence>
<dbReference type="Proteomes" id="UP001530377">
    <property type="component" value="Unassembled WGS sequence"/>
</dbReference>
<evidence type="ECO:0000259" key="2">
    <source>
        <dbReference type="Pfam" id="PF13521"/>
    </source>
</evidence>